<feature type="compositionally biased region" description="Polar residues" evidence="1">
    <location>
        <begin position="533"/>
        <end position="544"/>
    </location>
</feature>
<keyword evidence="3" id="KW-1185">Reference proteome</keyword>
<dbReference type="Proteomes" id="UP001295684">
    <property type="component" value="Unassembled WGS sequence"/>
</dbReference>
<feature type="region of interest" description="Disordered" evidence="1">
    <location>
        <begin position="739"/>
        <end position="766"/>
    </location>
</feature>
<sequence>MRAINCENDKSSKVVITISQLSNNRMQNLPKNPLVQTESTVNPLQIINEENSDVDTPKACYKSSFIPRERKLKERLEPEEIVQISSLNSSNTKQFGSPSSLMSFAEGKNKAFNEKVSDAGLVMKLDYFYSPYFKDPKLSQEFDLSKKNKLKKLKTKFANSKRIESMKIRSPANSFGSLTLGAKFHNYKPVLKSPDFKGLRAKHFVHSFASPISKDLDTPNSHKLRDFTLQNKNAIKIKEDDISQEQRMKNMRDSDFFQIDNTTSKNEEVESSEGNKLSSISSCSSTSSKVSRHFNFKINIQGSTKEMIQQEINENHINTKEIICDSLTPTKIQRSSTLDVSKNVVNDLRRRATVALKTIKRLRSNSKASSSGQNNRSSIREEYSRKSTLHKNYLKRQSSLLSGNFKSSLLVPNKNSPGRSHKSEYRASSKGSSKASPRGKKHSPAWFKPRVSISGLREDLDKGESRMKSLILFSRTLNKDKNVQHNFNNESKDNYDKLQGIKLKLEEELQDTEEEEEEEKEEKDSKYKRESSNTDCFSFQKSPESESVSFNRNLRAKDLHHDQILEIHSSSSSNSNNLERPQPKIRVNLKNKILKRKRKNLKKINIKMLKIVKKRERNDVFSPLRDLNKPTFPKPIATLDQAREKSHLNVSELNSLFSHRNRKRLFSPQHMKTLTSPTNIRSLKSPKTRGRLISRNHRNVSSRTRKTKREWFYHPTPFQKRPKKKCFRTARQIRLASPGNYRTDKSAPECRINSPHQKMSTPYDSPISPNMESLIIQRRGLSPTIMPRRKHNLDMFIPNSKLYSTKPIEPTPKT</sequence>
<feature type="region of interest" description="Disordered" evidence="1">
    <location>
        <begin position="405"/>
        <end position="447"/>
    </location>
</feature>
<feature type="region of interest" description="Disordered" evidence="1">
    <location>
        <begin position="258"/>
        <end position="287"/>
    </location>
</feature>
<feature type="region of interest" description="Disordered" evidence="1">
    <location>
        <begin position="363"/>
        <end position="384"/>
    </location>
</feature>
<dbReference type="AlphaFoldDB" id="A0AAD1XB10"/>
<evidence type="ECO:0000256" key="1">
    <source>
        <dbReference type="SAM" id="MobiDB-lite"/>
    </source>
</evidence>
<feature type="compositionally biased region" description="Basic and acidic residues" evidence="1">
    <location>
        <begin position="522"/>
        <end position="532"/>
    </location>
</feature>
<evidence type="ECO:0000313" key="3">
    <source>
        <dbReference type="Proteomes" id="UP001295684"/>
    </source>
</evidence>
<proteinExistence type="predicted"/>
<name>A0AAD1XB10_EUPCR</name>
<feature type="compositionally biased region" description="Acidic residues" evidence="1">
    <location>
        <begin position="508"/>
        <end position="521"/>
    </location>
</feature>
<protein>
    <submittedName>
        <fullName evidence="2">Uncharacterized protein</fullName>
    </submittedName>
</protein>
<evidence type="ECO:0000313" key="2">
    <source>
        <dbReference type="EMBL" id="CAI2364351.1"/>
    </source>
</evidence>
<gene>
    <name evidence="2" type="ORF">ECRASSUSDP1_LOCUS5694</name>
</gene>
<dbReference type="EMBL" id="CAMPGE010005500">
    <property type="protein sequence ID" value="CAI2364351.1"/>
    <property type="molecule type" value="Genomic_DNA"/>
</dbReference>
<reference evidence="2" key="1">
    <citation type="submission" date="2023-07" db="EMBL/GenBank/DDBJ databases">
        <authorList>
            <consortium name="AG Swart"/>
            <person name="Singh M."/>
            <person name="Singh A."/>
            <person name="Seah K."/>
            <person name="Emmerich C."/>
        </authorList>
    </citation>
    <scope>NUCLEOTIDE SEQUENCE</scope>
    <source>
        <strain evidence="2">DP1</strain>
    </source>
</reference>
<feature type="compositionally biased region" description="Polar residues" evidence="1">
    <location>
        <begin position="754"/>
        <end position="766"/>
    </location>
</feature>
<comment type="caution">
    <text evidence="2">The sequence shown here is derived from an EMBL/GenBank/DDBJ whole genome shotgun (WGS) entry which is preliminary data.</text>
</comment>
<feature type="compositionally biased region" description="Low complexity" evidence="1">
    <location>
        <begin position="278"/>
        <end position="287"/>
    </location>
</feature>
<feature type="region of interest" description="Disordered" evidence="1">
    <location>
        <begin position="507"/>
        <end position="544"/>
    </location>
</feature>
<accession>A0AAD1XB10</accession>
<organism evidence="2 3">
    <name type="scientific">Euplotes crassus</name>
    <dbReference type="NCBI Taxonomy" id="5936"/>
    <lineage>
        <taxon>Eukaryota</taxon>
        <taxon>Sar</taxon>
        <taxon>Alveolata</taxon>
        <taxon>Ciliophora</taxon>
        <taxon>Intramacronucleata</taxon>
        <taxon>Spirotrichea</taxon>
        <taxon>Hypotrichia</taxon>
        <taxon>Euplotida</taxon>
        <taxon>Euplotidae</taxon>
        <taxon>Moneuplotes</taxon>
    </lineage>
</organism>
<feature type="compositionally biased region" description="Polar residues" evidence="1">
    <location>
        <begin position="365"/>
        <end position="377"/>
    </location>
</feature>